<sequence>MPLAISASDSLGHDEASITLQAGLTDGTSAELIPAQLRHTQMCCSRGARAPNCHEPARTAHATWTMWARRCEGGWKGKATIRSVDRLMKCRTNRDGASVDLELYTVAQSHAASASVHSKPTTRRCASLFHASSFGLPFHLSRVCMYVCMYDRPMAHRLLDRGVESRDLRRSQ</sequence>
<name>A0AAD9M8W3_9PEZI</name>
<dbReference type="Proteomes" id="UP001232148">
    <property type="component" value="Unassembled WGS sequence"/>
</dbReference>
<organism evidence="1 2">
    <name type="scientific">Colletotrichum zoysiae</name>
    <dbReference type="NCBI Taxonomy" id="1216348"/>
    <lineage>
        <taxon>Eukaryota</taxon>
        <taxon>Fungi</taxon>
        <taxon>Dikarya</taxon>
        <taxon>Ascomycota</taxon>
        <taxon>Pezizomycotina</taxon>
        <taxon>Sordariomycetes</taxon>
        <taxon>Hypocreomycetidae</taxon>
        <taxon>Glomerellales</taxon>
        <taxon>Glomerellaceae</taxon>
        <taxon>Colletotrichum</taxon>
        <taxon>Colletotrichum graminicola species complex</taxon>
    </lineage>
</organism>
<evidence type="ECO:0000313" key="2">
    <source>
        <dbReference type="Proteomes" id="UP001232148"/>
    </source>
</evidence>
<dbReference type="EMBL" id="MU842816">
    <property type="protein sequence ID" value="KAK2034230.1"/>
    <property type="molecule type" value="Genomic_DNA"/>
</dbReference>
<comment type="caution">
    <text evidence="1">The sequence shown here is derived from an EMBL/GenBank/DDBJ whole genome shotgun (WGS) entry which is preliminary data.</text>
</comment>
<evidence type="ECO:0000313" key="1">
    <source>
        <dbReference type="EMBL" id="KAK2034230.1"/>
    </source>
</evidence>
<gene>
    <name evidence="1" type="ORF">LX32DRAFT_444611</name>
</gene>
<reference evidence="1" key="1">
    <citation type="submission" date="2021-06" db="EMBL/GenBank/DDBJ databases">
        <title>Comparative genomics, transcriptomics and evolutionary studies reveal genomic signatures of adaptation to plant cell wall in hemibiotrophic fungi.</title>
        <authorList>
            <consortium name="DOE Joint Genome Institute"/>
            <person name="Baroncelli R."/>
            <person name="Diaz J.F."/>
            <person name="Benocci T."/>
            <person name="Peng M."/>
            <person name="Battaglia E."/>
            <person name="Haridas S."/>
            <person name="Andreopoulos W."/>
            <person name="Labutti K."/>
            <person name="Pangilinan J."/>
            <person name="Floch G.L."/>
            <person name="Makela M.R."/>
            <person name="Henrissat B."/>
            <person name="Grigoriev I.V."/>
            <person name="Crouch J.A."/>
            <person name="De Vries R.P."/>
            <person name="Sukno S.A."/>
            <person name="Thon M.R."/>
        </authorList>
    </citation>
    <scope>NUCLEOTIDE SEQUENCE</scope>
    <source>
        <strain evidence="1">MAFF235873</strain>
    </source>
</reference>
<protein>
    <submittedName>
        <fullName evidence="1">Uncharacterized protein</fullName>
    </submittedName>
</protein>
<dbReference type="AlphaFoldDB" id="A0AAD9M8W3"/>
<accession>A0AAD9M8W3</accession>
<proteinExistence type="predicted"/>
<keyword evidence="2" id="KW-1185">Reference proteome</keyword>